<dbReference type="Gene3D" id="1.10.287.950">
    <property type="entry name" value="Methyl-accepting chemotaxis protein"/>
    <property type="match status" value="1"/>
</dbReference>
<gene>
    <name evidence="2" type="ORF">GCM10025782_32970</name>
</gene>
<accession>A0ABP8YK58</accession>
<sequence length="901" mass="89659">MLKKKTIVGTGAAFFAVPAALVLACQPAFAASSGDVLVSNTETIQAYLDASGHVDTSRVYEQVAMQGKGTVDLSNPVETNGLRNLDGFGGFQVKNGNMVGTYTVDGEKRLRSVSDYTKKLPLKVEVTYTLDGKTVKPGDVVGRSGILKVQYTVTNMTGQTQTVSFDDGTGKTTSASEEVVIPIVGSLSTVLPSTFTDVKSAEANIAGDGRGGTKMSFTMTLFGPIGKPQATFGYEAKITDGVVPKASISALPVSPLDSPSFKGGADSYKGGAETGSTLTAGATEIDANLLKLRDGAGDLLAGLIKLRDGADKLNTGLTGQAAPGAKALAAGAGQLKDGTSQLSGGVGQLDDGAKKLADGSKALSGGAGQLKSGAAQAKDGSAQVAGGANQVADGSAQLADGLALIQDGVAKLPENPDVADGVAQLKDALTAVQKGIGSATQTGTILWGIAQMQDGAGTMTAGLDHPKGALGPTDPGGVKQVLNQLLDKLDTNSQTAPGAKQALTAILYNLDHAAPPASPTDIGGKQAIIALQGALGCPDNQNTTPSSLTDLCTVIAPTVADPKVMQAVQAKVTLSKLRAGLGSQDVAAQTALYGLKTILDNIGSRDVPGETALYALNELVAGVGDKSTDGTLLYGLDQISGGLDKVKLGISNPNCKLDDPTNTKNPCGINQVQGLVAAGIDQLVAGIADSLSGVLGEASTGADDLAAGADQLAGGAAQLDSGLGDLSAGAGQLDDGAKQLSDGAGQLADGTGTARAGASKLDAGAGDLRTGADQLSSGLGDAADGSSQLADGLKQAAGGAPKLKDGAQKLSDEGTKKLVAAGKSTAADYGQKYALIVAGAERAKTEGMAYGAPADAVGNTAYSYELAGADGEGGRNVGRGLGAVAAFGLAGGAAFLRRRFV</sequence>
<dbReference type="PROSITE" id="PS51257">
    <property type="entry name" value="PROKAR_LIPOPROTEIN"/>
    <property type="match status" value="1"/>
</dbReference>
<dbReference type="NCBIfam" id="TIGR03057">
    <property type="entry name" value="xxxLxxG_by_4"/>
    <property type="match status" value="6"/>
</dbReference>
<dbReference type="RefSeq" id="WP_345505049.1">
    <property type="nucleotide sequence ID" value="NZ_BAABLO010000012.1"/>
</dbReference>
<keyword evidence="3" id="KW-1185">Reference proteome</keyword>
<keyword evidence="1" id="KW-0732">Signal</keyword>
<feature type="signal peptide" evidence="1">
    <location>
        <begin position="1"/>
        <end position="30"/>
    </location>
</feature>
<feature type="chain" id="PRO_5047280331" description="Gram-positive cocci surface proteins LPxTG domain-containing protein" evidence="1">
    <location>
        <begin position="31"/>
        <end position="901"/>
    </location>
</feature>
<protein>
    <recommendedName>
        <fullName evidence="4">Gram-positive cocci surface proteins LPxTG domain-containing protein</fullName>
    </recommendedName>
</protein>
<dbReference type="EMBL" id="BAABLO010000012">
    <property type="protein sequence ID" value="GAA4731277.1"/>
    <property type="molecule type" value="Genomic_DNA"/>
</dbReference>
<name>A0ABP8YK58_9MICO</name>
<reference evidence="3" key="1">
    <citation type="journal article" date="2019" name="Int. J. Syst. Evol. Microbiol.">
        <title>The Global Catalogue of Microorganisms (GCM) 10K type strain sequencing project: providing services to taxonomists for standard genome sequencing and annotation.</title>
        <authorList>
            <consortium name="The Broad Institute Genomics Platform"/>
            <consortium name="The Broad Institute Genome Sequencing Center for Infectious Disease"/>
            <person name="Wu L."/>
            <person name="Ma J."/>
        </authorList>
    </citation>
    <scope>NUCLEOTIDE SEQUENCE [LARGE SCALE GENOMIC DNA]</scope>
    <source>
        <strain evidence="3">JCM 18961</strain>
    </source>
</reference>
<evidence type="ECO:0000313" key="2">
    <source>
        <dbReference type="EMBL" id="GAA4731277.1"/>
    </source>
</evidence>
<evidence type="ECO:0000256" key="1">
    <source>
        <dbReference type="SAM" id="SignalP"/>
    </source>
</evidence>
<proteinExistence type="predicted"/>
<dbReference type="Proteomes" id="UP001500556">
    <property type="component" value="Unassembled WGS sequence"/>
</dbReference>
<dbReference type="InterPro" id="IPR023908">
    <property type="entry name" value="xxxLxxG_rpt"/>
</dbReference>
<evidence type="ECO:0000313" key="3">
    <source>
        <dbReference type="Proteomes" id="UP001500556"/>
    </source>
</evidence>
<comment type="caution">
    <text evidence="2">The sequence shown here is derived from an EMBL/GenBank/DDBJ whole genome shotgun (WGS) entry which is preliminary data.</text>
</comment>
<organism evidence="2 3">
    <name type="scientific">Pedococcus ginsenosidimutans</name>
    <dbReference type="NCBI Taxonomy" id="490570"/>
    <lineage>
        <taxon>Bacteria</taxon>
        <taxon>Bacillati</taxon>
        <taxon>Actinomycetota</taxon>
        <taxon>Actinomycetes</taxon>
        <taxon>Micrococcales</taxon>
        <taxon>Intrasporangiaceae</taxon>
        <taxon>Pedococcus</taxon>
    </lineage>
</organism>
<evidence type="ECO:0008006" key="4">
    <source>
        <dbReference type="Google" id="ProtNLM"/>
    </source>
</evidence>